<dbReference type="PANTHER" id="PTHR33990:SF1">
    <property type="entry name" value="PROTEIN YJDN"/>
    <property type="match status" value="1"/>
</dbReference>
<gene>
    <name evidence="2" type="ORF">EJA19_12255</name>
</gene>
<dbReference type="RefSeq" id="WP_125468669.1">
    <property type="nucleotide sequence ID" value="NZ_RWBG01000006.1"/>
</dbReference>
<organism evidence="2 3">
    <name type="scientific">Mangrovimonas spongiae</name>
    <dbReference type="NCBI Taxonomy" id="2494697"/>
    <lineage>
        <taxon>Bacteria</taxon>
        <taxon>Pseudomonadati</taxon>
        <taxon>Bacteroidota</taxon>
        <taxon>Flavobacteriia</taxon>
        <taxon>Flavobacteriales</taxon>
        <taxon>Flavobacteriaceae</taxon>
        <taxon>Mangrovimonas</taxon>
    </lineage>
</organism>
<dbReference type="Proteomes" id="UP000270620">
    <property type="component" value="Unassembled WGS sequence"/>
</dbReference>
<feature type="domain" description="PhnB-like" evidence="1">
    <location>
        <begin position="5"/>
        <end position="138"/>
    </location>
</feature>
<keyword evidence="3" id="KW-1185">Reference proteome</keyword>
<comment type="caution">
    <text evidence="2">The sequence shown here is derived from an EMBL/GenBank/DDBJ whole genome shotgun (WGS) entry which is preliminary data.</text>
</comment>
<reference evidence="2 3" key="1">
    <citation type="submission" date="2018-12" db="EMBL/GenBank/DDBJ databases">
        <title>Mangrovimonas spongiae sp. nov., a novel member of the genus Mangrovimonas isolated from marine sponge.</title>
        <authorList>
            <person name="Zhuang L."/>
            <person name="Luo L."/>
        </authorList>
    </citation>
    <scope>NUCLEOTIDE SEQUENCE [LARGE SCALE GENOMIC DNA]</scope>
    <source>
        <strain evidence="2 3">HN-E26</strain>
    </source>
</reference>
<evidence type="ECO:0000259" key="1">
    <source>
        <dbReference type="Pfam" id="PF06983"/>
    </source>
</evidence>
<dbReference type="Gene3D" id="3.10.180.10">
    <property type="entry name" value="2,3-Dihydroxybiphenyl 1,2-Dioxygenase, domain 1"/>
    <property type="match status" value="1"/>
</dbReference>
<name>A0A428JVM2_9FLAO</name>
<proteinExistence type="predicted"/>
<sequence length="153" mass="17240">MTTVNIYLTFNGNCKQAFDFYKSIFGGEYPYVGTFGEMPPQEGMPPIPEEMKAKIMHISLPISKETMLMGSDSGGEWAKKLKQGNNFSVSVNVDNTEEADRIFNALSEGGNITMPLAKTFWESYFGMLTDKFGINWMVSCELSTHKTFEKENK</sequence>
<dbReference type="InterPro" id="IPR029068">
    <property type="entry name" value="Glyas_Bleomycin-R_OHBP_Dase"/>
</dbReference>
<evidence type="ECO:0000313" key="3">
    <source>
        <dbReference type="Proteomes" id="UP000270620"/>
    </source>
</evidence>
<dbReference type="CDD" id="cd06588">
    <property type="entry name" value="PhnB_like"/>
    <property type="match status" value="1"/>
</dbReference>
<dbReference type="AlphaFoldDB" id="A0A428JVM2"/>
<dbReference type="EMBL" id="RWBG01000006">
    <property type="protein sequence ID" value="RSK38261.1"/>
    <property type="molecule type" value="Genomic_DNA"/>
</dbReference>
<dbReference type="InterPro" id="IPR028973">
    <property type="entry name" value="PhnB-like"/>
</dbReference>
<dbReference type="Pfam" id="PF06983">
    <property type="entry name" value="3-dmu-9_3-mt"/>
    <property type="match status" value="1"/>
</dbReference>
<dbReference type="SUPFAM" id="SSF54593">
    <property type="entry name" value="Glyoxalase/Bleomycin resistance protein/Dihydroxybiphenyl dioxygenase"/>
    <property type="match status" value="1"/>
</dbReference>
<evidence type="ECO:0000313" key="2">
    <source>
        <dbReference type="EMBL" id="RSK38261.1"/>
    </source>
</evidence>
<protein>
    <submittedName>
        <fullName evidence="2">VOC family protein</fullName>
    </submittedName>
</protein>
<accession>A0A428JVM2</accession>
<dbReference type="PANTHER" id="PTHR33990">
    <property type="entry name" value="PROTEIN YJDN-RELATED"/>
    <property type="match status" value="1"/>
</dbReference>
<dbReference type="OrthoDB" id="9795306at2"/>